<keyword evidence="1" id="KW-1133">Transmembrane helix</keyword>
<organism evidence="2 3">
    <name type="scientific">Moraxella oculi</name>
    <dbReference type="NCBI Taxonomy" id="2940516"/>
    <lineage>
        <taxon>Bacteria</taxon>
        <taxon>Pseudomonadati</taxon>
        <taxon>Pseudomonadota</taxon>
        <taxon>Gammaproteobacteria</taxon>
        <taxon>Moraxellales</taxon>
        <taxon>Moraxellaceae</taxon>
        <taxon>Moraxella</taxon>
    </lineage>
</organism>
<sequence length="207" mass="23658">MTNPYPQKEPWYKNPFMTIFVVGLPALVVVVCVFFIVWSIRIQDSTVRDDWYMDGKTLYQDATRDQLAHDLGVSGVMRFDGDLVQFELRYPKDTLSTGKLRDGTPLTYPKSLTVSISHATDSNKDRDFIIKHADGNLYTGQVHLDSSTAKYYLQVSNDGIHNWRLRHSQKLPAKNAVFTPLPSFDDDALILPDQRHKRINSSTQPPK</sequence>
<proteinExistence type="predicted"/>
<comment type="caution">
    <text evidence="2">The sequence shown here is derived from an EMBL/GenBank/DDBJ whole genome shotgun (WGS) entry which is preliminary data.</text>
</comment>
<keyword evidence="3" id="KW-1185">Reference proteome</keyword>
<evidence type="ECO:0000256" key="1">
    <source>
        <dbReference type="SAM" id="Phobius"/>
    </source>
</evidence>
<dbReference type="Proteomes" id="UP001624684">
    <property type="component" value="Unassembled WGS sequence"/>
</dbReference>
<dbReference type="RefSeq" id="WP_407069564.1">
    <property type="nucleotide sequence ID" value="NZ_JBJJXE010000020.1"/>
</dbReference>
<reference evidence="2 3" key="1">
    <citation type="submission" date="2024-11" db="EMBL/GenBank/DDBJ databases">
        <title>First Report of Moraxella oculi in Brazil in an Infectious Bovine Keratoconjunctivitis Outbreak.</title>
        <authorList>
            <person name="Carvalho C.V."/>
            <person name="Domingues R."/>
            <person name="Coutinho C."/>
            <person name="Honorio N.T.B.S."/>
            <person name="Faza D.R.L.R."/>
            <person name="Carvalho W.A."/>
            <person name="Machado A.B.F."/>
            <person name="Martins M.F."/>
            <person name="Gaspar E.B."/>
        </authorList>
    </citation>
    <scope>NUCLEOTIDE SEQUENCE [LARGE SCALE GENOMIC DNA]</scope>
    <source>
        <strain evidence="2 3">2117LE</strain>
    </source>
</reference>
<protein>
    <submittedName>
        <fullName evidence="2">FixH family protein</fullName>
    </submittedName>
</protein>
<dbReference type="EMBL" id="JBJJXE010000020">
    <property type="protein sequence ID" value="MFL1733065.1"/>
    <property type="molecule type" value="Genomic_DNA"/>
</dbReference>
<evidence type="ECO:0000313" key="3">
    <source>
        <dbReference type="Proteomes" id="UP001624684"/>
    </source>
</evidence>
<keyword evidence="1" id="KW-0472">Membrane</keyword>
<name>A0ABW8UCU1_9GAMM</name>
<accession>A0ABW8UCU1</accession>
<keyword evidence="1" id="KW-0812">Transmembrane</keyword>
<evidence type="ECO:0000313" key="2">
    <source>
        <dbReference type="EMBL" id="MFL1733065.1"/>
    </source>
</evidence>
<dbReference type="Pfam" id="PF05751">
    <property type="entry name" value="FixH"/>
    <property type="match status" value="1"/>
</dbReference>
<gene>
    <name evidence="2" type="ORF">ACJHVH_08745</name>
</gene>
<feature type="transmembrane region" description="Helical" evidence="1">
    <location>
        <begin position="16"/>
        <end position="38"/>
    </location>
</feature>
<dbReference type="InterPro" id="IPR008620">
    <property type="entry name" value="FixH"/>
</dbReference>